<dbReference type="EMBL" id="BK032557">
    <property type="protein sequence ID" value="DAF47706.1"/>
    <property type="molecule type" value="Genomic_DNA"/>
</dbReference>
<organism evidence="2">
    <name type="scientific">Myoviridae sp. ctByu2</name>
    <dbReference type="NCBI Taxonomy" id="2827668"/>
    <lineage>
        <taxon>Viruses</taxon>
        <taxon>Duplodnaviria</taxon>
        <taxon>Heunggongvirae</taxon>
        <taxon>Uroviricota</taxon>
        <taxon>Caudoviricetes</taxon>
    </lineage>
</organism>
<feature type="transmembrane region" description="Helical" evidence="1">
    <location>
        <begin position="14"/>
        <end position="36"/>
    </location>
</feature>
<keyword evidence="1" id="KW-0812">Transmembrane</keyword>
<evidence type="ECO:0000256" key="1">
    <source>
        <dbReference type="SAM" id="Phobius"/>
    </source>
</evidence>
<accession>A0A8S5SAI7</accession>
<protein>
    <submittedName>
        <fullName evidence="2">Uncharacterized protein</fullName>
    </submittedName>
</protein>
<proteinExistence type="predicted"/>
<sequence length="45" mass="5264">MNKSIGYLVGNSKYLYLVYGLLKVISLFAVFNWAYLISIRKNRYA</sequence>
<evidence type="ECO:0000313" key="2">
    <source>
        <dbReference type="EMBL" id="DAF47706.1"/>
    </source>
</evidence>
<reference evidence="2" key="1">
    <citation type="journal article" date="2021" name="Proc. Natl. Acad. Sci. U.S.A.">
        <title>A Catalog of Tens of Thousands of Viruses from Human Metagenomes Reveals Hidden Associations with Chronic Diseases.</title>
        <authorList>
            <person name="Tisza M.J."/>
            <person name="Buck C.B."/>
        </authorList>
    </citation>
    <scope>NUCLEOTIDE SEQUENCE</scope>
    <source>
        <strain evidence="2">CtByu2</strain>
    </source>
</reference>
<keyword evidence="1" id="KW-1133">Transmembrane helix</keyword>
<name>A0A8S5SAI7_9CAUD</name>
<keyword evidence="1" id="KW-0472">Membrane</keyword>